<dbReference type="InterPro" id="IPR056406">
    <property type="entry name" value="THD_CWZF3/5/7"/>
</dbReference>
<feature type="non-terminal residue" evidence="3">
    <location>
        <position position="1"/>
    </location>
</feature>
<dbReference type="InterPro" id="IPR055300">
    <property type="entry name" value="CWZF3/5/7"/>
</dbReference>
<protein>
    <recommendedName>
        <fullName evidence="2">CWZF3/5/7 THD domain-containing protein</fullName>
    </recommendedName>
</protein>
<dbReference type="PANTHER" id="PTHR46524:SF7">
    <property type="entry name" value="CW-TYPE ZINC FINGER"/>
    <property type="match status" value="1"/>
</dbReference>
<dbReference type="Pfam" id="PF24756">
    <property type="entry name" value="THD_CWZF3-5-7"/>
    <property type="match status" value="1"/>
</dbReference>
<evidence type="ECO:0000313" key="3">
    <source>
        <dbReference type="EMBL" id="KAH9328988.1"/>
    </source>
</evidence>
<organism evidence="3 4">
    <name type="scientific">Taxus chinensis</name>
    <name type="common">Chinese yew</name>
    <name type="synonym">Taxus wallichiana var. chinensis</name>
    <dbReference type="NCBI Taxonomy" id="29808"/>
    <lineage>
        <taxon>Eukaryota</taxon>
        <taxon>Viridiplantae</taxon>
        <taxon>Streptophyta</taxon>
        <taxon>Embryophyta</taxon>
        <taxon>Tracheophyta</taxon>
        <taxon>Spermatophyta</taxon>
        <taxon>Pinopsida</taxon>
        <taxon>Pinidae</taxon>
        <taxon>Conifers II</taxon>
        <taxon>Cupressales</taxon>
        <taxon>Taxaceae</taxon>
        <taxon>Taxus</taxon>
    </lineage>
</organism>
<evidence type="ECO:0000313" key="4">
    <source>
        <dbReference type="Proteomes" id="UP000824469"/>
    </source>
</evidence>
<keyword evidence="4" id="KW-1185">Reference proteome</keyword>
<dbReference type="PANTHER" id="PTHR46524">
    <property type="entry name" value="CW-TYPE ZINC FINGER"/>
    <property type="match status" value="1"/>
</dbReference>
<evidence type="ECO:0000259" key="2">
    <source>
        <dbReference type="Pfam" id="PF24756"/>
    </source>
</evidence>
<dbReference type="OMA" id="RRDWHEL"/>
<name>A0AA38GU56_TAXCH</name>
<accession>A0AA38GU56</accession>
<dbReference type="EMBL" id="JAHRHJ020000001">
    <property type="protein sequence ID" value="KAH9328988.1"/>
    <property type="molecule type" value="Genomic_DNA"/>
</dbReference>
<feature type="non-terminal residue" evidence="3">
    <location>
        <position position="169"/>
    </location>
</feature>
<dbReference type="Proteomes" id="UP000824469">
    <property type="component" value="Unassembled WGS sequence"/>
</dbReference>
<dbReference type="AlphaFoldDB" id="A0AA38GU56"/>
<feature type="region of interest" description="Disordered" evidence="1">
    <location>
        <begin position="18"/>
        <end position="44"/>
    </location>
</feature>
<reference evidence="3 4" key="1">
    <citation type="journal article" date="2021" name="Nat. Plants">
        <title>The Taxus genome provides insights into paclitaxel biosynthesis.</title>
        <authorList>
            <person name="Xiong X."/>
            <person name="Gou J."/>
            <person name="Liao Q."/>
            <person name="Li Y."/>
            <person name="Zhou Q."/>
            <person name="Bi G."/>
            <person name="Li C."/>
            <person name="Du R."/>
            <person name="Wang X."/>
            <person name="Sun T."/>
            <person name="Guo L."/>
            <person name="Liang H."/>
            <person name="Lu P."/>
            <person name="Wu Y."/>
            <person name="Zhang Z."/>
            <person name="Ro D.K."/>
            <person name="Shang Y."/>
            <person name="Huang S."/>
            <person name="Yan J."/>
        </authorList>
    </citation>
    <scope>NUCLEOTIDE SEQUENCE [LARGE SCALE GENOMIC DNA]</scope>
    <source>
        <strain evidence="3">Ta-2019</strain>
    </source>
</reference>
<evidence type="ECO:0000256" key="1">
    <source>
        <dbReference type="SAM" id="MobiDB-lite"/>
    </source>
</evidence>
<gene>
    <name evidence="3" type="ORF">KI387_001096</name>
</gene>
<feature type="domain" description="CWZF3/5/7 THD" evidence="2">
    <location>
        <begin position="33"/>
        <end position="168"/>
    </location>
</feature>
<proteinExistence type="predicted"/>
<comment type="caution">
    <text evidence="3">The sequence shown here is derived from an EMBL/GenBank/DDBJ whole genome shotgun (WGS) entry which is preliminary data.</text>
</comment>
<sequence length="169" mass="18704">SNRADNLNGMLSCRLKPPVSNGVSGRDAEGVLSSPVKREHGQASASNCMKEAKDLKHVGDNIKNKGMELECTGLYFNAALKFLKGASLLEPYHAENARHREITQSMAVYTDTAKLCEYCAVTYERNKEIAAALAYKCMGAAYMRAVISKHLCVRRDWHELQTAFHNAPL</sequence>